<comment type="caution">
    <text evidence="1">The sequence shown here is derived from an EMBL/GenBank/DDBJ whole genome shotgun (WGS) entry which is preliminary data.</text>
</comment>
<proteinExistence type="predicted"/>
<keyword evidence="2" id="KW-1185">Reference proteome</keyword>
<dbReference type="Proteomes" id="UP000265520">
    <property type="component" value="Unassembled WGS sequence"/>
</dbReference>
<organism evidence="1 2">
    <name type="scientific">Trifolium medium</name>
    <dbReference type="NCBI Taxonomy" id="97028"/>
    <lineage>
        <taxon>Eukaryota</taxon>
        <taxon>Viridiplantae</taxon>
        <taxon>Streptophyta</taxon>
        <taxon>Embryophyta</taxon>
        <taxon>Tracheophyta</taxon>
        <taxon>Spermatophyta</taxon>
        <taxon>Magnoliopsida</taxon>
        <taxon>eudicotyledons</taxon>
        <taxon>Gunneridae</taxon>
        <taxon>Pentapetalae</taxon>
        <taxon>rosids</taxon>
        <taxon>fabids</taxon>
        <taxon>Fabales</taxon>
        <taxon>Fabaceae</taxon>
        <taxon>Papilionoideae</taxon>
        <taxon>50 kb inversion clade</taxon>
        <taxon>NPAAA clade</taxon>
        <taxon>Hologalegina</taxon>
        <taxon>IRL clade</taxon>
        <taxon>Trifolieae</taxon>
        <taxon>Trifolium</taxon>
    </lineage>
</organism>
<evidence type="ECO:0000313" key="2">
    <source>
        <dbReference type="Proteomes" id="UP000265520"/>
    </source>
</evidence>
<accession>A0A392UH21</accession>
<dbReference type="EMBL" id="LXQA010827187">
    <property type="protein sequence ID" value="MCI72879.1"/>
    <property type="molecule type" value="Genomic_DNA"/>
</dbReference>
<reference evidence="1 2" key="1">
    <citation type="journal article" date="2018" name="Front. Plant Sci.">
        <title>Red Clover (Trifolium pratense) and Zigzag Clover (T. medium) - A Picture of Genomic Similarities and Differences.</title>
        <authorList>
            <person name="Dluhosova J."/>
            <person name="Istvanek J."/>
            <person name="Nedelnik J."/>
            <person name="Repkova J."/>
        </authorList>
    </citation>
    <scope>NUCLEOTIDE SEQUENCE [LARGE SCALE GENOMIC DNA]</scope>
    <source>
        <strain evidence="2">cv. 10/8</strain>
        <tissue evidence="1">Leaf</tissue>
    </source>
</reference>
<feature type="non-terminal residue" evidence="1">
    <location>
        <position position="1"/>
    </location>
</feature>
<evidence type="ECO:0000313" key="1">
    <source>
        <dbReference type="EMBL" id="MCI72879.1"/>
    </source>
</evidence>
<sequence>VVAQGAVASWFGLFALVLAQGAVCLAQGARGQYILLLLHLLQP</sequence>
<protein>
    <submittedName>
        <fullName evidence="1">Uncharacterized protein</fullName>
    </submittedName>
</protein>
<dbReference type="AlphaFoldDB" id="A0A392UH21"/>
<name>A0A392UH21_9FABA</name>